<dbReference type="InterPro" id="IPR041640">
    <property type="entry name" value="Tyrosinase_C"/>
</dbReference>
<dbReference type="GO" id="GO:0004497">
    <property type="term" value="F:monooxygenase activity"/>
    <property type="evidence" value="ECO:0007669"/>
    <property type="project" value="UniProtKB-KW"/>
</dbReference>
<evidence type="ECO:0000256" key="1">
    <source>
        <dbReference type="ARBA" id="ARBA00001973"/>
    </source>
</evidence>
<keyword evidence="3" id="KW-0560">Oxidoreductase</keyword>
<dbReference type="InterPro" id="IPR002227">
    <property type="entry name" value="Tyrosinase_Cu-bd"/>
</dbReference>
<protein>
    <submittedName>
        <fullName evidence="8">Di-copper centre-containing protein</fullName>
    </submittedName>
</protein>
<feature type="domain" description="Tyrosinase copper-binding" evidence="7">
    <location>
        <begin position="327"/>
        <end position="338"/>
    </location>
</feature>
<proteinExistence type="predicted"/>
<evidence type="ECO:0000256" key="3">
    <source>
        <dbReference type="ARBA" id="ARBA00023002"/>
    </source>
</evidence>
<evidence type="ECO:0000259" key="7">
    <source>
        <dbReference type="PROSITE" id="PS00498"/>
    </source>
</evidence>
<dbReference type="Pfam" id="PF18132">
    <property type="entry name" value="Tyrosinase_C"/>
    <property type="match status" value="1"/>
</dbReference>
<gene>
    <name evidence="8" type="ORF">QBC33DRAFT_604472</name>
</gene>
<dbReference type="PROSITE" id="PS51257">
    <property type="entry name" value="PROKAR_LIPOPROTEIN"/>
    <property type="match status" value="1"/>
</dbReference>
<feature type="chain" id="PRO_5042490117" evidence="5">
    <location>
        <begin position="22"/>
        <end position="624"/>
    </location>
</feature>
<accession>A0AAJ0C8C6</accession>
<evidence type="ECO:0000256" key="2">
    <source>
        <dbReference type="ARBA" id="ARBA00022723"/>
    </source>
</evidence>
<evidence type="ECO:0000313" key="8">
    <source>
        <dbReference type="EMBL" id="KAK1769566.1"/>
    </source>
</evidence>
<keyword evidence="2" id="KW-0479">Metal-binding</keyword>
<dbReference type="InterPro" id="IPR008922">
    <property type="entry name" value="Di-copper_centre_dom_sf"/>
</dbReference>
<feature type="domain" description="Tyrosinase copper-binding" evidence="6">
    <location>
        <begin position="123"/>
        <end position="140"/>
    </location>
</feature>
<reference evidence="8" key="1">
    <citation type="submission" date="2023-06" db="EMBL/GenBank/DDBJ databases">
        <title>Genome-scale phylogeny and comparative genomics of the fungal order Sordariales.</title>
        <authorList>
            <consortium name="Lawrence Berkeley National Laboratory"/>
            <person name="Hensen N."/>
            <person name="Bonometti L."/>
            <person name="Westerberg I."/>
            <person name="Brannstrom I.O."/>
            <person name="Guillou S."/>
            <person name="Cros-Aarteil S."/>
            <person name="Calhoun S."/>
            <person name="Haridas S."/>
            <person name="Kuo A."/>
            <person name="Mondo S."/>
            <person name="Pangilinan J."/>
            <person name="Riley R."/>
            <person name="Labutti K."/>
            <person name="Andreopoulos B."/>
            <person name="Lipzen A."/>
            <person name="Chen C."/>
            <person name="Yanf M."/>
            <person name="Daum C."/>
            <person name="Ng V."/>
            <person name="Clum A."/>
            <person name="Steindorff A."/>
            <person name="Ohm R."/>
            <person name="Martin F."/>
            <person name="Silar P."/>
            <person name="Natvig D."/>
            <person name="Lalanne C."/>
            <person name="Gautier V."/>
            <person name="Ament-Velasquez S.L."/>
            <person name="Kruys A."/>
            <person name="Hutchinson M.I."/>
            <person name="Powell A.J."/>
            <person name="Barry K."/>
            <person name="Miller A.N."/>
            <person name="Grigoriev I.V."/>
            <person name="Debuchy R."/>
            <person name="Gladieux P."/>
            <person name="Thoren M.H."/>
            <person name="Johannesson H."/>
        </authorList>
    </citation>
    <scope>NUCLEOTIDE SEQUENCE</scope>
    <source>
        <strain evidence="8">8032-3</strain>
    </source>
</reference>
<evidence type="ECO:0000313" key="9">
    <source>
        <dbReference type="Proteomes" id="UP001244011"/>
    </source>
</evidence>
<comment type="cofactor">
    <cofactor evidence="1">
        <name>Cu(2+)</name>
        <dbReference type="ChEBI" id="CHEBI:29036"/>
    </cofactor>
</comment>
<comment type="caution">
    <text evidence="8">The sequence shown here is derived from an EMBL/GenBank/DDBJ whole genome shotgun (WGS) entry which is preliminary data.</text>
</comment>
<dbReference type="GeneID" id="85315431"/>
<dbReference type="Pfam" id="PF00264">
    <property type="entry name" value="Tyrosinase"/>
    <property type="match status" value="1"/>
</dbReference>
<dbReference type="InterPro" id="IPR050316">
    <property type="entry name" value="Tyrosinase/Hemocyanin"/>
</dbReference>
<name>A0AAJ0C8C6_9PEZI</name>
<evidence type="ECO:0000256" key="4">
    <source>
        <dbReference type="ARBA" id="ARBA00023033"/>
    </source>
</evidence>
<dbReference type="SUPFAM" id="SSF48056">
    <property type="entry name" value="Di-copper centre-containing domain"/>
    <property type="match status" value="1"/>
</dbReference>
<dbReference type="Proteomes" id="UP001244011">
    <property type="component" value="Unassembled WGS sequence"/>
</dbReference>
<dbReference type="PANTHER" id="PTHR11474">
    <property type="entry name" value="TYROSINASE FAMILY MEMBER"/>
    <property type="match status" value="1"/>
</dbReference>
<keyword evidence="5" id="KW-0732">Signal</keyword>
<organism evidence="8 9">
    <name type="scientific">Phialemonium atrogriseum</name>
    <dbReference type="NCBI Taxonomy" id="1093897"/>
    <lineage>
        <taxon>Eukaryota</taxon>
        <taxon>Fungi</taxon>
        <taxon>Dikarya</taxon>
        <taxon>Ascomycota</taxon>
        <taxon>Pezizomycotina</taxon>
        <taxon>Sordariomycetes</taxon>
        <taxon>Sordariomycetidae</taxon>
        <taxon>Cephalothecales</taxon>
        <taxon>Cephalothecaceae</taxon>
        <taxon>Phialemonium</taxon>
    </lineage>
</organism>
<keyword evidence="9" id="KW-1185">Reference proteome</keyword>
<sequence>MARGRLSVLAACLFLHSLASCQHLAYDYGFDVSRLVKRQEVPFVVRSLPSVNGTWPVRQEIRQLEKNKEQWTLYILGLSMMQFWDQSEPLSWYQISAIHGAPYQPWGGVQPTRGNQNSGYCNHISILFPTWHRPYLALFENVLYDVIQEIASLWSNEEDKNRYQAAAAAFRIPYWDWAADPPEGESILPRSTWESQVIDADGPNGVQQISNPLFAYNFHPLDTKGFPFSPWNVWKSTMRAPTDDDESAESNNTLVAMGLDQNLASVQQRLYTLFSNYHNYTTFSNEGRGPGSPAFAFDSLESLHDTVHSLAGGTKGHMAVVPFSGFDPLFYLHHAMVDRILTIWQALYPDSWVTPEVARSATFTSSVGQIQTSTTPLTPFYASPDGVFWNSDMVRDPLAFGYTYAEVAGLSLGGQNIDSRAQSSVKLAINRLYGSSSPRSLVGLANVRNVEVGPGAVREASTTSIPSRSVIVHNKYREWIANIRVKKQSLDGTFFIHFFLGSVPEEPKSWTHASTLVGTLSVFASPVQQGMVMNDPDTAGTVPLTAALVKLAMAGALPDLEAAVVKPYLQRNLHFTIIGANGTVFDTADVVSLHIQIASCSVQVPASDEELPTWGQSVTHFDLV</sequence>
<dbReference type="Gene3D" id="2.60.310.20">
    <property type="match status" value="1"/>
</dbReference>
<feature type="signal peptide" evidence="5">
    <location>
        <begin position="1"/>
        <end position="21"/>
    </location>
</feature>
<dbReference type="PROSITE" id="PS00497">
    <property type="entry name" value="TYROSINASE_1"/>
    <property type="match status" value="1"/>
</dbReference>
<evidence type="ECO:0000256" key="5">
    <source>
        <dbReference type="SAM" id="SignalP"/>
    </source>
</evidence>
<keyword evidence="4" id="KW-0503">Monooxygenase</keyword>
<dbReference type="PROSITE" id="PS00498">
    <property type="entry name" value="TYROSINASE_2"/>
    <property type="match status" value="1"/>
</dbReference>
<dbReference type="Gene3D" id="1.10.1280.10">
    <property type="entry name" value="Di-copper center containing domain from catechol oxidase"/>
    <property type="match status" value="1"/>
</dbReference>
<dbReference type="GO" id="GO:0046872">
    <property type="term" value="F:metal ion binding"/>
    <property type="evidence" value="ECO:0007669"/>
    <property type="project" value="UniProtKB-KW"/>
</dbReference>
<dbReference type="EMBL" id="MU839002">
    <property type="protein sequence ID" value="KAK1769566.1"/>
    <property type="molecule type" value="Genomic_DNA"/>
</dbReference>
<dbReference type="AlphaFoldDB" id="A0AAJ0C8C6"/>
<evidence type="ECO:0000259" key="6">
    <source>
        <dbReference type="PROSITE" id="PS00497"/>
    </source>
</evidence>
<dbReference type="PRINTS" id="PR00092">
    <property type="entry name" value="TYROSINASE"/>
</dbReference>
<dbReference type="PANTHER" id="PTHR11474:SF32">
    <property type="entry name" value="TYROSINASE"/>
    <property type="match status" value="1"/>
</dbReference>
<dbReference type="RefSeq" id="XP_060285779.1">
    <property type="nucleotide sequence ID" value="XM_060432244.1"/>
</dbReference>